<accession>A0A4Z0NK88</accession>
<sequence>MSPGQVFLIAALLAVAAILGAATAAWGDALPAGLRMAGFAVAGLLLGLALTPVRGGLVPGALAGYGLGLIPVAAIGLASTPLIGLLPTLLGLAFGAASVAALAMALHRIWTSDEPVRLESDWGGLGHGVGGWQLSTPAALLLCALAFGGMTVGAVALHARVADPAAKGDATAKPGVAPAPPAPGAAPPAARAK</sequence>
<proteinExistence type="predicted"/>
<dbReference type="EMBL" id="SRLB01000017">
    <property type="protein sequence ID" value="TGD96792.1"/>
    <property type="molecule type" value="Genomic_DNA"/>
</dbReference>
<keyword evidence="2" id="KW-0812">Transmembrane</keyword>
<comment type="caution">
    <text evidence="3">The sequence shown here is derived from an EMBL/GenBank/DDBJ whole genome shotgun (WGS) entry which is preliminary data.</text>
</comment>
<gene>
    <name evidence="3" type="ORF">EU555_22330</name>
</gene>
<keyword evidence="2" id="KW-0472">Membrane</keyword>
<evidence type="ECO:0000313" key="4">
    <source>
        <dbReference type="Proteomes" id="UP000297535"/>
    </source>
</evidence>
<keyword evidence="2" id="KW-1133">Transmembrane helix</keyword>
<dbReference type="Proteomes" id="UP000297535">
    <property type="component" value="Unassembled WGS sequence"/>
</dbReference>
<organism evidence="3 4">
    <name type="scientific">Methylobacterium nonmethylotrophicum</name>
    <dbReference type="NCBI Taxonomy" id="1141884"/>
    <lineage>
        <taxon>Bacteria</taxon>
        <taxon>Pseudomonadati</taxon>
        <taxon>Pseudomonadota</taxon>
        <taxon>Alphaproteobacteria</taxon>
        <taxon>Hyphomicrobiales</taxon>
        <taxon>Methylobacteriaceae</taxon>
        <taxon>Methylobacterium</taxon>
    </lineage>
</organism>
<evidence type="ECO:0000256" key="1">
    <source>
        <dbReference type="SAM" id="MobiDB-lite"/>
    </source>
</evidence>
<dbReference type="RefSeq" id="WP_135417433.1">
    <property type="nucleotide sequence ID" value="NZ_SRLB01000017.1"/>
</dbReference>
<evidence type="ECO:0000313" key="3">
    <source>
        <dbReference type="EMBL" id="TGD96792.1"/>
    </source>
</evidence>
<reference evidence="3 4" key="1">
    <citation type="submission" date="2019-04" db="EMBL/GenBank/DDBJ databases">
        <authorList>
            <person name="Feng G."/>
            <person name="Zhu H."/>
        </authorList>
    </citation>
    <scope>NUCLEOTIDE SEQUENCE [LARGE SCALE GENOMIC DNA]</scope>
    <source>
        <strain evidence="3 4">6HR-1</strain>
    </source>
</reference>
<keyword evidence="4" id="KW-1185">Reference proteome</keyword>
<protein>
    <submittedName>
        <fullName evidence="3">Uncharacterized protein</fullName>
    </submittedName>
</protein>
<dbReference type="AlphaFoldDB" id="A0A4Z0NK88"/>
<feature type="transmembrane region" description="Helical" evidence="2">
    <location>
        <begin position="34"/>
        <end position="50"/>
    </location>
</feature>
<feature type="compositionally biased region" description="Pro residues" evidence="1">
    <location>
        <begin position="177"/>
        <end position="186"/>
    </location>
</feature>
<name>A0A4Z0NK88_9HYPH</name>
<evidence type="ECO:0000256" key="2">
    <source>
        <dbReference type="SAM" id="Phobius"/>
    </source>
</evidence>
<feature type="region of interest" description="Disordered" evidence="1">
    <location>
        <begin position="168"/>
        <end position="193"/>
    </location>
</feature>
<feature type="transmembrane region" description="Helical" evidence="2">
    <location>
        <begin position="62"/>
        <end position="83"/>
    </location>
</feature>